<evidence type="ECO:0000259" key="2">
    <source>
        <dbReference type="PROSITE" id="PS51644"/>
    </source>
</evidence>
<dbReference type="PANTHER" id="PTHR35811">
    <property type="entry name" value="SLR1870 PROTEIN"/>
    <property type="match status" value="1"/>
</dbReference>
<evidence type="ECO:0000313" key="3">
    <source>
        <dbReference type="EMBL" id="MFD2599827.1"/>
    </source>
</evidence>
<evidence type="ECO:0000313" key="4">
    <source>
        <dbReference type="Proteomes" id="UP001597393"/>
    </source>
</evidence>
<dbReference type="PANTHER" id="PTHR35811:SF1">
    <property type="entry name" value="HTH OST-TYPE DOMAIN-CONTAINING PROTEIN"/>
    <property type="match status" value="1"/>
</dbReference>
<dbReference type="CDD" id="cd10146">
    <property type="entry name" value="LabA_like_C"/>
    <property type="match status" value="1"/>
</dbReference>
<feature type="domain" description="HTH OST-type" evidence="2">
    <location>
        <begin position="184"/>
        <end position="262"/>
    </location>
</feature>
<dbReference type="InterPro" id="IPR025605">
    <property type="entry name" value="OST-HTH/LOTUS_dom"/>
</dbReference>
<feature type="compositionally biased region" description="Basic and acidic residues" evidence="1">
    <location>
        <begin position="274"/>
        <end position="296"/>
    </location>
</feature>
<dbReference type="CDD" id="cd11297">
    <property type="entry name" value="PIN_LabA-like_N_1"/>
    <property type="match status" value="1"/>
</dbReference>
<gene>
    <name evidence="3" type="ORF">ACFSQ3_12780</name>
</gene>
<dbReference type="InterPro" id="IPR041966">
    <property type="entry name" value="LOTUS-like"/>
</dbReference>
<dbReference type="Gene3D" id="3.30.420.610">
    <property type="entry name" value="LOTUS domain-like"/>
    <property type="match status" value="1"/>
</dbReference>
<dbReference type="PROSITE" id="PS51644">
    <property type="entry name" value="HTH_OST"/>
    <property type="match status" value="1"/>
</dbReference>
<sequence length="413" mass="46956">MADRKDQHIAMLIDADNVSYKKIEDILKEVNRYGTPTIKRIYGDWTNPFVENWKSSLLTHAITPIQQYSYTQGKNSSDSALIIDAMDILHSDRVDGFCIVSSDSDFTRLATRLRESGKLVIGIGERKTPKPFIASCDKFIYVEILEQKSKSNKKNSETNPPPQNGVNNTNKPTPKPAVKEISSLDEDILLLLKDTVDDTADESGWAFLGEIGNLLIKRMPDFDARNYGFEKISHLFKSRKKDFEVDERTNEKSRNKLYYVRNILTNESQQPEQKTTDVERPKDTKPTKEAKSEKVTKEITETKEVSEVKAIEHSANEQLQFTVPSPGNKITADDVRKNQIRITKDLKPFFPTRSQKITIKIEDEFECSFSHHGHRSHTVNLGKAAAMQLGLAEGVQLQITKVDENTFTFVKKA</sequence>
<dbReference type="Gene3D" id="3.40.50.1010">
    <property type="entry name" value="5'-nuclease"/>
    <property type="match status" value="1"/>
</dbReference>
<feature type="region of interest" description="Disordered" evidence="1">
    <location>
        <begin position="265"/>
        <end position="296"/>
    </location>
</feature>
<name>A0ABW5NPQ3_9SPHI</name>
<dbReference type="EMBL" id="JBHUMA010000006">
    <property type="protein sequence ID" value="MFD2599827.1"/>
    <property type="molecule type" value="Genomic_DNA"/>
</dbReference>
<feature type="region of interest" description="Disordered" evidence="1">
    <location>
        <begin position="150"/>
        <end position="177"/>
    </location>
</feature>
<dbReference type="Proteomes" id="UP001597393">
    <property type="component" value="Unassembled WGS sequence"/>
</dbReference>
<dbReference type="RefSeq" id="WP_380869951.1">
    <property type="nucleotide sequence ID" value="NZ_JBHUMA010000006.1"/>
</dbReference>
<proteinExistence type="predicted"/>
<protein>
    <submittedName>
        <fullName evidence="3">NYN domain-containing protein</fullName>
    </submittedName>
</protein>
<dbReference type="InterPro" id="IPR021139">
    <property type="entry name" value="NYN"/>
</dbReference>
<dbReference type="Pfam" id="PF12872">
    <property type="entry name" value="OST-HTH"/>
    <property type="match status" value="1"/>
</dbReference>
<accession>A0ABW5NPQ3</accession>
<evidence type="ECO:0000256" key="1">
    <source>
        <dbReference type="SAM" id="MobiDB-lite"/>
    </source>
</evidence>
<comment type="caution">
    <text evidence="3">The sequence shown here is derived from an EMBL/GenBank/DDBJ whole genome shotgun (WGS) entry which is preliminary data.</text>
</comment>
<dbReference type="Pfam" id="PF01936">
    <property type="entry name" value="NYN"/>
    <property type="match status" value="1"/>
</dbReference>
<reference evidence="4" key="1">
    <citation type="journal article" date="2019" name="Int. J. Syst. Evol. Microbiol.">
        <title>The Global Catalogue of Microorganisms (GCM) 10K type strain sequencing project: providing services to taxonomists for standard genome sequencing and annotation.</title>
        <authorList>
            <consortium name="The Broad Institute Genomics Platform"/>
            <consortium name="The Broad Institute Genome Sequencing Center for Infectious Disease"/>
            <person name="Wu L."/>
            <person name="Ma J."/>
        </authorList>
    </citation>
    <scope>NUCLEOTIDE SEQUENCE [LARGE SCALE GENOMIC DNA]</scope>
    <source>
        <strain evidence="4">KCTC 42248</strain>
    </source>
</reference>
<organism evidence="3 4">
    <name type="scientific">Sphingobacterium corticis</name>
    <dbReference type="NCBI Taxonomy" id="1812823"/>
    <lineage>
        <taxon>Bacteria</taxon>
        <taxon>Pseudomonadati</taxon>
        <taxon>Bacteroidota</taxon>
        <taxon>Sphingobacteriia</taxon>
        <taxon>Sphingobacteriales</taxon>
        <taxon>Sphingobacteriaceae</taxon>
        <taxon>Sphingobacterium</taxon>
    </lineage>
</organism>
<keyword evidence="4" id="KW-1185">Reference proteome</keyword>